<dbReference type="SMART" id="SM00822">
    <property type="entry name" value="PKS_KR"/>
    <property type="match status" value="1"/>
</dbReference>
<dbReference type="GO" id="GO:0016020">
    <property type="term" value="C:membrane"/>
    <property type="evidence" value="ECO:0007669"/>
    <property type="project" value="TreeGrafter"/>
</dbReference>
<gene>
    <name evidence="4" type="ORF">NIT7321_02929</name>
</gene>
<dbReference type="InterPro" id="IPR036291">
    <property type="entry name" value="NAD(P)-bd_dom_sf"/>
</dbReference>
<dbReference type="SUPFAM" id="SSF51735">
    <property type="entry name" value="NAD(P)-binding Rossmann-fold domains"/>
    <property type="match status" value="1"/>
</dbReference>
<evidence type="ECO:0000256" key="2">
    <source>
        <dbReference type="ARBA" id="ARBA00023002"/>
    </source>
</evidence>
<protein>
    <submittedName>
        <fullName evidence="4">Putative oxidoreductase</fullName>
        <ecNumber evidence="4">1.-.-.-</ecNumber>
    </submittedName>
</protein>
<dbReference type="Gene3D" id="3.40.50.720">
    <property type="entry name" value="NAD(P)-binding Rossmann-like Domain"/>
    <property type="match status" value="1"/>
</dbReference>
<keyword evidence="5" id="KW-1185">Reference proteome</keyword>
<dbReference type="GO" id="GO:0016491">
    <property type="term" value="F:oxidoreductase activity"/>
    <property type="evidence" value="ECO:0007669"/>
    <property type="project" value="UniProtKB-KW"/>
</dbReference>
<dbReference type="Proteomes" id="UP000043764">
    <property type="component" value="Unassembled WGS sequence"/>
</dbReference>
<dbReference type="PROSITE" id="PS00061">
    <property type="entry name" value="ADH_SHORT"/>
    <property type="match status" value="1"/>
</dbReference>
<dbReference type="PANTHER" id="PTHR44196:SF1">
    <property type="entry name" value="DEHYDROGENASE_REDUCTASE SDR FAMILY MEMBER 7B"/>
    <property type="match status" value="1"/>
</dbReference>
<dbReference type="AlphaFoldDB" id="A0A0H5D4C8"/>
<evidence type="ECO:0000259" key="3">
    <source>
        <dbReference type="SMART" id="SM00822"/>
    </source>
</evidence>
<dbReference type="InterPro" id="IPR002347">
    <property type="entry name" value="SDR_fam"/>
</dbReference>
<name>A0A0H5D4C8_9RHOB</name>
<dbReference type="EMBL" id="CVRL01000037">
    <property type="protein sequence ID" value="CRL12057.1"/>
    <property type="molecule type" value="Genomic_DNA"/>
</dbReference>
<dbReference type="InterPro" id="IPR020904">
    <property type="entry name" value="Sc_DH/Rdtase_CS"/>
</dbReference>
<dbReference type="InterPro" id="IPR057326">
    <property type="entry name" value="KR_dom"/>
</dbReference>
<evidence type="ECO:0000313" key="4">
    <source>
        <dbReference type="EMBL" id="CRL12057.1"/>
    </source>
</evidence>
<dbReference type="RefSeq" id="WP_050673907.1">
    <property type="nucleotide sequence ID" value="NZ_CVRL01000037.1"/>
</dbReference>
<dbReference type="PRINTS" id="PR00081">
    <property type="entry name" value="GDHRDH"/>
</dbReference>
<dbReference type="EC" id="1.-.-.-" evidence="4"/>
<accession>A0A0H5D4C8</accession>
<reference evidence="5" key="1">
    <citation type="submission" date="2015-05" db="EMBL/GenBank/DDBJ databases">
        <authorList>
            <person name="Rodrigo-Torres Lidia"/>
            <person name="Arahal R.David."/>
        </authorList>
    </citation>
    <scope>NUCLEOTIDE SEQUENCE [LARGE SCALE GENOMIC DNA]</scope>
    <source>
        <strain evidence="5">CECT 7321</strain>
    </source>
</reference>
<dbReference type="PANTHER" id="PTHR44196">
    <property type="entry name" value="DEHYDROGENASE/REDUCTASE SDR FAMILY MEMBER 7B"/>
    <property type="match status" value="1"/>
</dbReference>
<organism evidence="4 5">
    <name type="scientific">Phaeobacter italicus</name>
    <dbReference type="NCBI Taxonomy" id="481446"/>
    <lineage>
        <taxon>Bacteria</taxon>
        <taxon>Pseudomonadati</taxon>
        <taxon>Pseudomonadota</taxon>
        <taxon>Alphaproteobacteria</taxon>
        <taxon>Rhodobacterales</taxon>
        <taxon>Roseobacteraceae</taxon>
        <taxon>Phaeobacter</taxon>
    </lineage>
</organism>
<dbReference type="Pfam" id="PF00106">
    <property type="entry name" value="adh_short"/>
    <property type="match status" value="1"/>
</dbReference>
<sequence length="241" mass="25919">MFAGKTWWLVGASEGLGRAIAAKMDAEGARLVLSARSADKLDDLANELSDATALPLDVTDPDSIQQAVAHIGQIDGVLYCAGAYDPMPAQDWDPEKVELICDVNFMGAMRVVGRVIPQMVERNSGHIALIGSLAGHTGLPGATGYGASKAAVMHMAENLQADLHKTPIKVQVINPGFIETRLTAKNDFNMPMIQTPQEAADACMRALRSGRFSTSFPAPFSWVFTIGKHLPRRLFLKLMGS</sequence>
<proteinExistence type="inferred from homology"/>
<evidence type="ECO:0000313" key="5">
    <source>
        <dbReference type="Proteomes" id="UP000043764"/>
    </source>
</evidence>
<feature type="domain" description="Ketoreductase" evidence="3">
    <location>
        <begin position="5"/>
        <end position="181"/>
    </location>
</feature>
<evidence type="ECO:0000256" key="1">
    <source>
        <dbReference type="ARBA" id="ARBA00006484"/>
    </source>
</evidence>
<comment type="similarity">
    <text evidence="1">Belongs to the short-chain dehydrogenases/reductases (SDR) family.</text>
</comment>
<keyword evidence="2 4" id="KW-0560">Oxidoreductase</keyword>
<dbReference type="STRING" id="481446.NIT7645_03544"/>